<comment type="caution">
    <text evidence="1">The sequence shown here is derived from an EMBL/GenBank/DDBJ whole genome shotgun (WGS) entry which is preliminary data.</text>
</comment>
<accession>A0A2H0XVT3</accession>
<organism evidence="1 2">
    <name type="scientific">Candidatus Saganbacteria bacterium CG08_land_8_20_14_0_20_45_16</name>
    <dbReference type="NCBI Taxonomy" id="2014293"/>
    <lineage>
        <taxon>Bacteria</taxon>
        <taxon>Bacillati</taxon>
        <taxon>Saganbacteria</taxon>
    </lineage>
</organism>
<reference evidence="1 2" key="1">
    <citation type="submission" date="2017-09" db="EMBL/GenBank/DDBJ databases">
        <title>Depth-based differentiation of microbial function through sediment-hosted aquifers and enrichment of novel symbionts in the deep terrestrial subsurface.</title>
        <authorList>
            <person name="Probst A.J."/>
            <person name="Ladd B."/>
            <person name="Jarett J.K."/>
            <person name="Geller-Mcgrath D.E."/>
            <person name="Sieber C.M."/>
            <person name="Emerson J.B."/>
            <person name="Anantharaman K."/>
            <person name="Thomas B.C."/>
            <person name="Malmstrom R."/>
            <person name="Stieglmeier M."/>
            <person name="Klingl A."/>
            <person name="Woyke T."/>
            <person name="Ryan C.M."/>
            <person name="Banfield J.F."/>
        </authorList>
    </citation>
    <scope>NUCLEOTIDE SEQUENCE [LARGE SCALE GENOMIC DNA]</scope>
    <source>
        <strain evidence="1">CG08_land_8_20_14_0_20_45_16</strain>
    </source>
</reference>
<dbReference type="EMBL" id="PEYM01000104">
    <property type="protein sequence ID" value="PIS29047.1"/>
    <property type="molecule type" value="Genomic_DNA"/>
</dbReference>
<dbReference type="AlphaFoldDB" id="A0A2H0XVT3"/>
<name>A0A2H0XVT3_UNCSA</name>
<protein>
    <submittedName>
        <fullName evidence="1">Uncharacterized protein</fullName>
    </submittedName>
</protein>
<proteinExistence type="predicted"/>
<evidence type="ECO:0000313" key="2">
    <source>
        <dbReference type="Proteomes" id="UP000231343"/>
    </source>
</evidence>
<gene>
    <name evidence="1" type="ORF">COT42_06350</name>
</gene>
<dbReference type="Proteomes" id="UP000231343">
    <property type="component" value="Unassembled WGS sequence"/>
</dbReference>
<evidence type="ECO:0000313" key="1">
    <source>
        <dbReference type="EMBL" id="PIS29047.1"/>
    </source>
</evidence>
<sequence>MGFSEGKGVEAERGDRGWCFDGAGIQGTESPDGFFSLHFSLTSKKSGGIVAKVLVGLWTIDNGLFGETMESYL</sequence>